<sequence>MEGTKFFAEAPDVSLRLVGGIVGCKEFVVHDGNVFCLTSRNTLVALPSHEEYEFYEDILGMGIHEHYIYLVFMTSKIIVFDAICREVVVNFPGMGECIRKVVVSSDGMYLLSENGFLYKSGFGNIKYVKQAVACETEDRRSAIQDFWVDGDSVFYATHIGHVYRDSRMILKAFDAVRMLVPHSEHLYIVTGRNLLLKYNTRRLRVLFKADVGSSRVIRDHLVACDGTAIDLSREVFMKIPKDSRCIVRTGKTLYVLTPSGVFAGASG</sequence>
<reference evidence="1" key="1">
    <citation type="journal article" date="2013" name="Eukaryot. Cell">
        <title>Extremely Reduced Levels of Heterozygosity in the Vertebrate Pathogen Encephalitozoon cuniculi.</title>
        <authorList>
            <person name="Selman M."/>
            <person name="Sak B."/>
            <person name="Kvac M."/>
            <person name="Farinelli L."/>
            <person name="Weiss L.M."/>
            <person name="Corradi N."/>
        </authorList>
    </citation>
    <scope>NUCLEOTIDE SEQUENCE</scope>
</reference>
<name>M1KJ74_ENCCN</name>
<dbReference type="VEuPathDB" id="MicrosporidiaDB:ECU04_0470"/>
<evidence type="ECO:0000313" key="1">
    <source>
        <dbReference type="EMBL" id="AGE95276.1"/>
    </source>
</evidence>
<proteinExistence type="predicted"/>
<dbReference type="VEuPathDB" id="MicrosporidiaDB:M970_040380"/>
<organism evidence="1">
    <name type="scientific">Encephalitozoon cuniculi</name>
    <name type="common">Microsporidian parasite</name>
    <dbReference type="NCBI Taxonomy" id="6035"/>
    <lineage>
        <taxon>Eukaryota</taxon>
        <taxon>Fungi</taxon>
        <taxon>Fungi incertae sedis</taxon>
        <taxon>Microsporidia</taxon>
        <taxon>Unikaryonidae</taxon>
        <taxon>Encephalitozoon</taxon>
    </lineage>
</organism>
<gene>
    <name evidence="1" type="ORF">ECU04_0470</name>
</gene>
<dbReference type="VEuPathDB" id="MicrosporidiaDB:AEWD_040390"/>
<accession>M1KJ74</accession>
<dbReference type="VEuPathDB" id="MicrosporidiaDB:AEWQ_040380"/>
<dbReference type="VEuPathDB" id="MicrosporidiaDB:AEWR_040380"/>
<dbReference type="EMBL" id="KC513606">
    <property type="protein sequence ID" value="AGE95276.1"/>
    <property type="molecule type" value="Genomic_DNA"/>
</dbReference>
<dbReference type="AlphaFoldDB" id="M1KJ74"/>
<protein>
    <submittedName>
        <fullName evidence="1">Uncharacterized protein</fullName>
    </submittedName>
</protein>